<gene>
    <name evidence="6" type="primary">TOA1</name>
    <name evidence="6" type="ORF">PRK78_000239</name>
</gene>
<dbReference type="Gene3D" id="1.10.287.100">
    <property type="match status" value="1"/>
</dbReference>
<dbReference type="GO" id="GO:0006367">
    <property type="term" value="P:transcription initiation at RNA polymerase II promoter"/>
    <property type="evidence" value="ECO:0007669"/>
    <property type="project" value="InterPro"/>
</dbReference>
<proteinExistence type="inferred from homology"/>
<dbReference type="Pfam" id="PF03153">
    <property type="entry name" value="TFIIA"/>
    <property type="match status" value="1"/>
</dbReference>
<organism evidence="6 7">
    <name type="scientific">Emydomyces testavorans</name>
    <dbReference type="NCBI Taxonomy" id="2070801"/>
    <lineage>
        <taxon>Eukaryota</taxon>
        <taxon>Fungi</taxon>
        <taxon>Dikarya</taxon>
        <taxon>Ascomycota</taxon>
        <taxon>Pezizomycotina</taxon>
        <taxon>Eurotiomycetes</taxon>
        <taxon>Eurotiomycetidae</taxon>
        <taxon>Onygenales</taxon>
        <taxon>Nannizziopsiaceae</taxon>
        <taxon>Emydomyces</taxon>
    </lineage>
</organism>
<dbReference type="PANTHER" id="PTHR12694">
    <property type="entry name" value="TRANSCRIPTION INITIATION FACTOR IIA SUBUNIT 1"/>
    <property type="match status" value="1"/>
</dbReference>
<dbReference type="AlphaFoldDB" id="A0AAF0DB30"/>
<evidence type="ECO:0000256" key="3">
    <source>
        <dbReference type="ARBA" id="ARBA00023163"/>
    </source>
</evidence>
<feature type="compositionally biased region" description="Low complexity" evidence="5">
    <location>
        <begin position="103"/>
        <end position="113"/>
    </location>
</feature>
<dbReference type="SUPFAM" id="SSF50784">
    <property type="entry name" value="Transcription factor IIA (TFIIA), beta-barrel domain"/>
    <property type="match status" value="1"/>
</dbReference>
<feature type="region of interest" description="Disordered" evidence="5">
    <location>
        <begin position="51"/>
        <end position="138"/>
    </location>
</feature>
<feature type="compositionally biased region" description="Polar residues" evidence="5">
    <location>
        <begin position="175"/>
        <end position="190"/>
    </location>
</feature>
<sequence length="392" mass="42091">MSNQLVGVVFDRVIQEVCDSSQIDFEEGGVDQQTLEDLRKGWQKKLSSLGVAHFPWDPAPQPPPPPPQQSPIPPPPVTVPSNAPRTSPPPSQDFPEQVPQPQPAVAAGVAPGQTTGDVRVKTEPGYSPSPTGLPTTAANIAQQRAASALQQRYGAAAANQIHQLQAQSQAALSLPGQQRFQPGQFTNTQNQDPKVPQQPPHPPSQAIGNGQTDGAADSGGNALAEWKAEAARRREAAKENGANADRLMRKYVELKGLEMEGNGLPAPLHDRYPGANGKKRKVASKDTPALSGLAAVPEATVPRQANGGYDGVDDFGIKKDEDEDAINSELDDPDDLLDEHENDDAVGQVMLCTYDKVQRVKSKWKCTLKDGILTTGGKEYVFHKGTGEFEWY</sequence>
<evidence type="ECO:0000256" key="4">
    <source>
        <dbReference type="ARBA" id="ARBA00023242"/>
    </source>
</evidence>
<keyword evidence="7" id="KW-1185">Reference proteome</keyword>
<protein>
    <submittedName>
        <fullName evidence="6">Transcription factor IIA subunit alpha</fullName>
    </submittedName>
</protein>
<dbReference type="InterPro" id="IPR004855">
    <property type="entry name" value="TFIIA_asu/bsu"/>
</dbReference>
<dbReference type="InterPro" id="IPR009088">
    <property type="entry name" value="TFIIA_b-brl"/>
</dbReference>
<keyword evidence="4" id="KW-0539">Nucleus</keyword>
<dbReference type="SUPFAM" id="SSF47396">
    <property type="entry name" value="Transcription factor IIA (TFIIA), alpha-helical domain"/>
    <property type="match status" value="1"/>
</dbReference>
<evidence type="ECO:0000313" key="6">
    <source>
        <dbReference type="EMBL" id="WEW54814.1"/>
    </source>
</evidence>
<evidence type="ECO:0000256" key="5">
    <source>
        <dbReference type="SAM" id="MobiDB-lite"/>
    </source>
</evidence>
<feature type="region of interest" description="Disordered" evidence="5">
    <location>
        <begin position="167"/>
        <end position="245"/>
    </location>
</feature>
<dbReference type="CDD" id="cd07976">
    <property type="entry name" value="TFIIA_alpha_beta_like"/>
    <property type="match status" value="1"/>
</dbReference>
<feature type="compositionally biased region" description="Pro residues" evidence="5">
    <location>
        <begin position="86"/>
        <end position="102"/>
    </location>
</feature>
<dbReference type="FunFam" id="2.30.18.10:FF:000006">
    <property type="entry name" value="Transcription factor TFIIA complex subunit Toa1"/>
    <property type="match status" value="1"/>
</dbReference>
<dbReference type="SMART" id="SM01371">
    <property type="entry name" value="TFIIA"/>
    <property type="match status" value="1"/>
</dbReference>
<dbReference type="EMBL" id="CP120627">
    <property type="protein sequence ID" value="WEW54814.1"/>
    <property type="molecule type" value="Genomic_DNA"/>
</dbReference>
<dbReference type="Proteomes" id="UP001219355">
    <property type="component" value="Chromosome 1"/>
</dbReference>
<accession>A0AAF0DB30</accession>
<reference evidence="6" key="1">
    <citation type="submission" date="2023-03" db="EMBL/GenBank/DDBJ databases">
        <title>Emydomyces testavorans Genome Sequence.</title>
        <authorList>
            <person name="Hoyer L."/>
        </authorList>
    </citation>
    <scope>NUCLEOTIDE SEQUENCE</scope>
    <source>
        <strain evidence="6">16-2883</strain>
    </source>
</reference>
<keyword evidence="3" id="KW-0804">Transcription</keyword>
<evidence type="ECO:0000256" key="2">
    <source>
        <dbReference type="ARBA" id="ARBA00010059"/>
    </source>
</evidence>
<evidence type="ECO:0000313" key="7">
    <source>
        <dbReference type="Proteomes" id="UP001219355"/>
    </source>
</evidence>
<comment type="similarity">
    <text evidence="2">Belongs to the TFIIA subunit 1 family.</text>
</comment>
<feature type="compositionally biased region" description="Basic and acidic residues" evidence="5">
    <location>
        <begin position="226"/>
        <end position="238"/>
    </location>
</feature>
<evidence type="ECO:0000256" key="1">
    <source>
        <dbReference type="ARBA" id="ARBA00004123"/>
    </source>
</evidence>
<feature type="compositionally biased region" description="Pro residues" evidence="5">
    <location>
        <begin position="57"/>
        <end position="78"/>
    </location>
</feature>
<dbReference type="Gene3D" id="2.30.18.10">
    <property type="entry name" value="Transcription factor IIA (TFIIA), beta-barrel domain"/>
    <property type="match status" value="1"/>
</dbReference>
<dbReference type="GO" id="GO:0005672">
    <property type="term" value="C:transcription factor TFIIA complex"/>
    <property type="evidence" value="ECO:0007669"/>
    <property type="project" value="InterPro"/>
</dbReference>
<name>A0AAF0DB30_9EURO</name>
<dbReference type="PANTHER" id="PTHR12694:SF8">
    <property type="entry name" value="TRANSCRIPTION INITIATION FACTOR IIA SUBUNIT 1"/>
    <property type="match status" value="1"/>
</dbReference>
<comment type="subcellular location">
    <subcellularLocation>
        <location evidence="1">Nucleus</location>
    </subcellularLocation>
</comment>